<protein>
    <submittedName>
        <fullName evidence="2">Uncharacterized protein</fullName>
    </submittedName>
</protein>
<dbReference type="AlphaFoldDB" id="A0AAD4DQF5"/>
<dbReference type="EMBL" id="JABBWK010000149">
    <property type="protein sequence ID" value="KAG1889770.1"/>
    <property type="molecule type" value="Genomic_DNA"/>
</dbReference>
<evidence type="ECO:0000313" key="2">
    <source>
        <dbReference type="EMBL" id="KAG1889770.1"/>
    </source>
</evidence>
<keyword evidence="3" id="KW-1185">Reference proteome</keyword>
<reference evidence="2" key="1">
    <citation type="journal article" date="2020" name="New Phytol.">
        <title>Comparative genomics reveals dynamic genome evolution in host specialist ectomycorrhizal fungi.</title>
        <authorList>
            <person name="Lofgren L.A."/>
            <person name="Nguyen N.H."/>
            <person name="Vilgalys R."/>
            <person name="Ruytinx J."/>
            <person name="Liao H.L."/>
            <person name="Branco S."/>
            <person name="Kuo A."/>
            <person name="LaButti K."/>
            <person name="Lipzen A."/>
            <person name="Andreopoulos W."/>
            <person name="Pangilinan J."/>
            <person name="Riley R."/>
            <person name="Hundley H."/>
            <person name="Na H."/>
            <person name="Barry K."/>
            <person name="Grigoriev I.V."/>
            <person name="Stajich J.E."/>
            <person name="Kennedy P.G."/>
        </authorList>
    </citation>
    <scope>NUCLEOTIDE SEQUENCE</scope>
    <source>
        <strain evidence="2">FC203</strain>
    </source>
</reference>
<feature type="region of interest" description="Disordered" evidence="1">
    <location>
        <begin position="1"/>
        <end position="28"/>
    </location>
</feature>
<dbReference type="GeneID" id="64670438"/>
<comment type="caution">
    <text evidence="2">The sequence shown here is derived from an EMBL/GenBank/DDBJ whole genome shotgun (WGS) entry which is preliminary data.</text>
</comment>
<sequence length="188" mass="21441">MPKRYDNFVPGDEVPDVPQPEDVMSEEGDHTGDVLISFETEPDTWGLYRVYPTRPTLFPWTGTTLNTLCDSLMLQTGENPNNTSSWIHTGPPLPFYVTPKNLYSAFSSPTAGLLMCWQYSTANLISNAALQRLTTFLNNDAYDRRDISIFNPTREKRLVTQYLEDHSNPFSARNGWKESSVYIHLPKE</sequence>
<evidence type="ECO:0000313" key="3">
    <source>
        <dbReference type="Proteomes" id="UP001195769"/>
    </source>
</evidence>
<proteinExistence type="predicted"/>
<dbReference type="Proteomes" id="UP001195769">
    <property type="component" value="Unassembled WGS sequence"/>
</dbReference>
<evidence type="ECO:0000256" key="1">
    <source>
        <dbReference type="SAM" id="MobiDB-lite"/>
    </source>
</evidence>
<gene>
    <name evidence="2" type="ORF">F5891DRAFT_965124</name>
</gene>
<organism evidence="2 3">
    <name type="scientific">Suillus fuscotomentosus</name>
    <dbReference type="NCBI Taxonomy" id="1912939"/>
    <lineage>
        <taxon>Eukaryota</taxon>
        <taxon>Fungi</taxon>
        <taxon>Dikarya</taxon>
        <taxon>Basidiomycota</taxon>
        <taxon>Agaricomycotina</taxon>
        <taxon>Agaricomycetes</taxon>
        <taxon>Agaricomycetidae</taxon>
        <taxon>Boletales</taxon>
        <taxon>Suillineae</taxon>
        <taxon>Suillaceae</taxon>
        <taxon>Suillus</taxon>
    </lineage>
</organism>
<dbReference type="RefSeq" id="XP_041217631.1">
    <property type="nucleotide sequence ID" value="XM_041376140.1"/>
</dbReference>
<name>A0AAD4DQF5_9AGAM</name>
<accession>A0AAD4DQF5</accession>